<dbReference type="Gene3D" id="3.40.630.30">
    <property type="match status" value="1"/>
</dbReference>
<comment type="similarity">
    <text evidence="3">Belongs to the acetyltransferase family. NAA40 subfamily.</text>
</comment>
<evidence type="ECO:0000256" key="8">
    <source>
        <dbReference type="ARBA" id="ARBA00023242"/>
    </source>
</evidence>
<dbReference type="EC" id="2.3.1.257" evidence="4"/>
<name>A0AAN9IMQ7_CROPI</name>
<dbReference type="GO" id="GO:0005737">
    <property type="term" value="C:cytoplasm"/>
    <property type="evidence" value="ECO:0007669"/>
    <property type="project" value="UniProtKB-SubCell"/>
</dbReference>
<proteinExistence type="inferred from homology"/>
<evidence type="ECO:0000256" key="10">
    <source>
        <dbReference type="ARBA" id="ARBA00047821"/>
    </source>
</evidence>
<dbReference type="InterPro" id="IPR016181">
    <property type="entry name" value="Acyl_CoA_acyltransferase"/>
</dbReference>
<sequence length="280" mass="31734">MEDHISNKAKAPEYQLSPAMDSSTLERRRSSNTDNNLTREKKKLKRSEVLAKKKVVDELIKAARAENNHLASFPSFNHFHGNGLSVCLKSGRGNKLPSPVKNYIQSLLKLNMEGPYGSEWLEEEKVKRKEMVAPEARYILVHEVANSNTNETITVLTADETPTSWVEDSGPMVGFVQYRFILEEELPVLYVYELQLEPSVQGKGLGKFLMQLIELMAQKNRMDAVILTVQKANLLAMDFYISKLRYVVSSTSPSKMGIEKSYEILCKTFSHEAKTILEDS</sequence>
<keyword evidence="7" id="KW-0808">Transferase</keyword>
<keyword evidence="6" id="KW-0963">Cytoplasm</keyword>
<evidence type="ECO:0000256" key="11">
    <source>
        <dbReference type="ARBA" id="ARBA00049524"/>
    </source>
</evidence>
<evidence type="ECO:0000313" key="14">
    <source>
        <dbReference type="EMBL" id="KAK7282854.1"/>
    </source>
</evidence>
<dbReference type="CDD" id="cd04301">
    <property type="entry name" value="NAT_SF"/>
    <property type="match status" value="1"/>
</dbReference>
<evidence type="ECO:0000256" key="3">
    <source>
        <dbReference type="ARBA" id="ARBA00008870"/>
    </source>
</evidence>
<dbReference type="InterPro" id="IPR039949">
    <property type="entry name" value="NAA40"/>
</dbReference>
<keyword evidence="8" id="KW-0539">Nucleus</keyword>
<dbReference type="GO" id="GO:0005634">
    <property type="term" value="C:nucleus"/>
    <property type="evidence" value="ECO:0007669"/>
    <property type="project" value="UniProtKB-SubCell"/>
</dbReference>
<comment type="catalytic activity">
    <reaction evidence="10">
        <text>N-terminal L-seryl-[histone H2A] + acetyl-CoA = N-terminal N(alpha)-acetyl-L-seryl-[histone H2A] + CoA + H(+)</text>
        <dbReference type="Rhea" id="RHEA:50600"/>
        <dbReference type="Rhea" id="RHEA-COMP:12742"/>
        <dbReference type="Rhea" id="RHEA-COMP:12744"/>
        <dbReference type="ChEBI" id="CHEBI:15378"/>
        <dbReference type="ChEBI" id="CHEBI:57287"/>
        <dbReference type="ChEBI" id="CHEBI:57288"/>
        <dbReference type="ChEBI" id="CHEBI:64738"/>
        <dbReference type="ChEBI" id="CHEBI:83690"/>
        <dbReference type="EC" id="2.3.1.257"/>
    </reaction>
</comment>
<feature type="region of interest" description="Disordered" evidence="12">
    <location>
        <begin position="1"/>
        <end position="45"/>
    </location>
</feature>
<reference evidence="14 15" key="1">
    <citation type="submission" date="2024-01" db="EMBL/GenBank/DDBJ databases">
        <title>The genomes of 5 underutilized Papilionoideae crops provide insights into root nodulation and disease resistanc.</title>
        <authorList>
            <person name="Yuan L."/>
        </authorList>
    </citation>
    <scope>NUCLEOTIDE SEQUENCE [LARGE SCALE GENOMIC DNA]</scope>
    <source>
        <strain evidence="14">ZHUSHIDOU_FW_LH</strain>
        <tissue evidence="14">Leaf</tissue>
    </source>
</reference>
<dbReference type="EMBL" id="JAYWIO010000002">
    <property type="protein sequence ID" value="KAK7282854.1"/>
    <property type="molecule type" value="Genomic_DNA"/>
</dbReference>
<dbReference type="InterPro" id="IPR000182">
    <property type="entry name" value="GNAT_dom"/>
</dbReference>
<evidence type="ECO:0000259" key="13">
    <source>
        <dbReference type="PROSITE" id="PS51186"/>
    </source>
</evidence>
<evidence type="ECO:0000256" key="9">
    <source>
        <dbReference type="ARBA" id="ARBA00023315"/>
    </source>
</evidence>
<evidence type="ECO:0000256" key="7">
    <source>
        <dbReference type="ARBA" id="ARBA00022679"/>
    </source>
</evidence>
<dbReference type="PROSITE" id="PS51186">
    <property type="entry name" value="GNAT"/>
    <property type="match status" value="1"/>
</dbReference>
<evidence type="ECO:0000313" key="15">
    <source>
        <dbReference type="Proteomes" id="UP001372338"/>
    </source>
</evidence>
<accession>A0AAN9IMQ7</accession>
<dbReference type="GO" id="GO:0043998">
    <property type="term" value="F:histone H2A acetyltransferase activity"/>
    <property type="evidence" value="ECO:0007669"/>
    <property type="project" value="InterPro"/>
</dbReference>
<dbReference type="GO" id="GO:1990189">
    <property type="term" value="F:protein N-terminal-serine acetyltransferase activity"/>
    <property type="evidence" value="ECO:0007669"/>
    <property type="project" value="UniProtKB-EC"/>
</dbReference>
<evidence type="ECO:0000256" key="1">
    <source>
        <dbReference type="ARBA" id="ARBA00004123"/>
    </source>
</evidence>
<keyword evidence="15" id="KW-1185">Reference proteome</keyword>
<dbReference type="PANTHER" id="PTHR20531">
    <property type="entry name" value="N-ALPHA-ACETYLTRANSFERASE 40"/>
    <property type="match status" value="1"/>
</dbReference>
<dbReference type="Proteomes" id="UP001372338">
    <property type="component" value="Unassembled WGS sequence"/>
</dbReference>
<comment type="caution">
    <text evidence="14">The sequence shown here is derived from an EMBL/GenBank/DDBJ whole genome shotgun (WGS) entry which is preliminary data.</text>
</comment>
<evidence type="ECO:0000256" key="4">
    <source>
        <dbReference type="ARBA" id="ARBA00012950"/>
    </source>
</evidence>
<dbReference type="AlphaFoldDB" id="A0AAN9IMQ7"/>
<evidence type="ECO:0000256" key="5">
    <source>
        <dbReference type="ARBA" id="ARBA00015043"/>
    </source>
</evidence>
<evidence type="ECO:0000256" key="6">
    <source>
        <dbReference type="ARBA" id="ARBA00022490"/>
    </source>
</evidence>
<dbReference type="PANTHER" id="PTHR20531:SF1">
    <property type="entry name" value="N-ALPHA-ACETYLTRANSFERASE 40"/>
    <property type="match status" value="1"/>
</dbReference>
<comment type="catalytic activity">
    <reaction evidence="11">
        <text>N-terminal L-seryl-[histone H4] + acetyl-CoA = N-terminal N(alpha)-acetyl-L-seryl-[histone H4] + CoA + H(+)</text>
        <dbReference type="Rhea" id="RHEA:50596"/>
        <dbReference type="Rhea" id="RHEA-COMP:12740"/>
        <dbReference type="Rhea" id="RHEA-COMP:12743"/>
        <dbReference type="ChEBI" id="CHEBI:15378"/>
        <dbReference type="ChEBI" id="CHEBI:57287"/>
        <dbReference type="ChEBI" id="CHEBI:57288"/>
        <dbReference type="ChEBI" id="CHEBI:64738"/>
        <dbReference type="ChEBI" id="CHEBI:83690"/>
        <dbReference type="EC" id="2.3.1.257"/>
    </reaction>
</comment>
<protein>
    <recommendedName>
        <fullName evidence="5">N-alpha-acetyltransferase 40</fullName>
        <ecNumber evidence="4">2.3.1.257</ecNumber>
    </recommendedName>
</protein>
<keyword evidence="9" id="KW-0012">Acyltransferase</keyword>
<comment type="subcellular location">
    <subcellularLocation>
        <location evidence="2">Cytoplasm</location>
    </subcellularLocation>
    <subcellularLocation>
        <location evidence="1">Nucleus</location>
    </subcellularLocation>
</comment>
<evidence type="ECO:0000256" key="12">
    <source>
        <dbReference type="SAM" id="MobiDB-lite"/>
    </source>
</evidence>
<gene>
    <name evidence="14" type="ORF">RIF29_11941</name>
</gene>
<organism evidence="14 15">
    <name type="scientific">Crotalaria pallida</name>
    <name type="common">Smooth rattlebox</name>
    <name type="synonym">Crotalaria striata</name>
    <dbReference type="NCBI Taxonomy" id="3830"/>
    <lineage>
        <taxon>Eukaryota</taxon>
        <taxon>Viridiplantae</taxon>
        <taxon>Streptophyta</taxon>
        <taxon>Embryophyta</taxon>
        <taxon>Tracheophyta</taxon>
        <taxon>Spermatophyta</taxon>
        <taxon>Magnoliopsida</taxon>
        <taxon>eudicotyledons</taxon>
        <taxon>Gunneridae</taxon>
        <taxon>Pentapetalae</taxon>
        <taxon>rosids</taxon>
        <taxon>fabids</taxon>
        <taxon>Fabales</taxon>
        <taxon>Fabaceae</taxon>
        <taxon>Papilionoideae</taxon>
        <taxon>50 kb inversion clade</taxon>
        <taxon>genistoids sensu lato</taxon>
        <taxon>core genistoids</taxon>
        <taxon>Crotalarieae</taxon>
        <taxon>Crotalaria</taxon>
    </lineage>
</organism>
<evidence type="ECO:0000256" key="2">
    <source>
        <dbReference type="ARBA" id="ARBA00004496"/>
    </source>
</evidence>
<dbReference type="Pfam" id="PF00583">
    <property type="entry name" value="Acetyltransf_1"/>
    <property type="match status" value="1"/>
</dbReference>
<feature type="domain" description="N-acetyltransferase" evidence="13">
    <location>
        <begin position="124"/>
        <end position="277"/>
    </location>
</feature>
<dbReference type="SUPFAM" id="SSF55729">
    <property type="entry name" value="Acyl-CoA N-acyltransferases (Nat)"/>
    <property type="match status" value="1"/>
</dbReference>
<dbReference type="GO" id="GO:0010485">
    <property type="term" value="F:histone H4 acetyltransferase activity"/>
    <property type="evidence" value="ECO:0007669"/>
    <property type="project" value="InterPro"/>
</dbReference>